<dbReference type="Proteomes" id="UP001082899">
    <property type="component" value="Unassembled WGS sequence"/>
</dbReference>
<evidence type="ECO:0000313" key="3">
    <source>
        <dbReference type="Proteomes" id="UP001082899"/>
    </source>
</evidence>
<organism evidence="2 3">
    <name type="scientific">Robbsia betulipollinis</name>
    <dbReference type="NCBI Taxonomy" id="2981849"/>
    <lineage>
        <taxon>Bacteria</taxon>
        <taxon>Pseudomonadati</taxon>
        <taxon>Pseudomonadota</taxon>
        <taxon>Betaproteobacteria</taxon>
        <taxon>Burkholderiales</taxon>
        <taxon>Burkholderiaceae</taxon>
        <taxon>Robbsia</taxon>
    </lineage>
</organism>
<sequence length="352" mass="39545">MTPSSAPWPGDRSPPSIEAVVPVDLARRALGLLRRIRWLCEKHQTPPLSLVIGHNDRGSLFDAALKRMCKRYAVRLVSGAFYRGDINNARLRNEAMAAVTAPLTLLLDADLVLTDAALTSAAASILNGAFPFRVLPCLYLSRQGTRDLLHRGVDPQTLLDAYLRFKRGAFLHMALPSSVVLFRTQDFHRSGRFDTGFSGHGYEDFDFLLRLAWLHELVPRTPDLLTDCPSRAPLLLRGFRAHLARLALPGMLRNEFACHCWHAAPKDAYYAARARNARRLSDAMMAQIDASCDTAQTRDRAIDIPLLHFWLGLCDRHGKDPRDYLILFDGKPGHTDRLDTMRRKIGFLLGKD</sequence>
<gene>
    <name evidence="2" type="ORF">OVY01_06475</name>
</gene>
<keyword evidence="3" id="KW-1185">Reference proteome</keyword>
<evidence type="ECO:0000313" key="2">
    <source>
        <dbReference type="EMBL" id="MCY0386879.1"/>
    </source>
</evidence>
<dbReference type="InterPro" id="IPR029044">
    <property type="entry name" value="Nucleotide-diphossugar_trans"/>
</dbReference>
<accession>A0ABT3ZK23</accession>
<dbReference type="SUPFAM" id="SSF53448">
    <property type="entry name" value="Nucleotide-diphospho-sugar transferases"/>
    <property type="match status" value="1"/>
</dbReference>
<proteinExistence type="predicted"/>
<protein>
    <recommendedName>
        <fullName evidence="1">Glycosyltransferase 2-like prokaryotic type domain-containing protein</fullName>
    </recommendedName>
</protein>
<evidence type="ECO:0000259" key="1">
    <source>
        <dbReference type="Pfam" id="PF10111"/>
    </source>
</evidence>
<name>A0ABT3ZK23_9BURK</name>
<reference evidence="2" key="1">
    <citation type="submission" date="2022-11" db="EMBL/GenBank/DDBJ databases">
        <title>Robbsia betulipollinis sp. nov., isolated from pollen of birch (Betula pendula).</title>
        <authorList>
            <person name="Shi H."/>
            <person name="Ambika Manirajan B."/>
            <person name="Ratering S."/>
            <person name="Geissler-Plaum R."/>
            <person name="Schnell S."/>
        </authorList>
    </citation>
    <scope>NUCLEOTIDE SEQUENCE</scope>
    <source>
        <strain evidence="2">Bb-Pol-6</strain>
    </source>
</reference>
<dbReference type="Gene3D" id="3.90.550.10">
    <property type="entry name" value="Spore Coat Polysaccharide Biosynthesis Protein SpsA, Chain A"/>
    <property type="match status" value="1"/>
</dbReference>
<dbReference type="RefSeq" id="WP_267846541.1">
    <property type="nucleotide sequence ID" value="NZ_JAPMXC010000001.1"/>
</dbReference>
<dbReference type="Pfam" id="PF10111">
    <property type="entry name" value="Glyco_tranf_2_2"/>
    <property type="match status" value="1"/>
</dbReference>
<dbReference type="InterPro" id="IPR019290">
    <property type="entry name" value="GlycosylTrfase-like_prok"/>
</dbReference>
<comment type="caution">
    <text evidence="2">The sequence shown here is derived from an EMBL/GenBank/DDBJ whole genome shotgun (WGS) entry which is preliminary data.</text>
</comment>
<dbReference type="EMBL" id="JAPMXC010000001">
    <property type="protein sequence ID" value="MCY0386879.1"/>
    <property type="molecule type" value="Genomic_DNA"/>
</dbReference>
<feature type="domain" description="Glycosyltransferase 2-like prokaryotic type" evidence="1">
    <location>
        <begin position="134"/>
        <end position="279"/>
    </location>
</feature>